<comment type="caution">
    <text evidence="2">The sequence shown here is derived from an EMBL/GenBank/DDBJ whole genome shotgun (WGS) entry which is preliminary data.</text>
</comment>
<dbReference type="Gene3D" id="3.30.559.10">
    <property type="entry name" value="Chloramphenicol acetyltransferase-like domain"/>
    <property type="match status" value="1"/>
</dbReference>
<dbReference type="InterPro" id="IPR050317">
    <property type="entry name" value="Plant_Fungal_Acyltransferase"/>
</dbReference>
<proteinExistence type="inferred from homology"/>
<dbReference type="PANTHER" id="PTHR31642">
    <property type="entry name" value="TRICHOTHECENE 3-O-ACETYLTRANSFERASE"/>
    <property type="match status" value="1"/>
</dbReference>
<reference evidence="2 3" key="1">
    <citation type="submission" date="2023-12" db="EMBL/GenBank/DDBJ databases">
        <title>A high-quality genome assembly for Dillenia turbinata (Dilleniales).</title>
        <authorList>
            <person name="Chanderbali A."/>
        </authorList>
    </citation>
    <scope>NUCLEOTIDE SEQUENCE [LARGE SCALE GENOMIC DNA]</scope>
    <source>
        <strain evidence="2">LSX21</strain>
        <tissue evidence="2">Leaf</tissue>
    </source>
</reference>
<accession>A0AAN8YQG4</accession>
<name>A0AAN8YQG4_9MAGN</name>
<evidence type="ECO:0000256" key="1">
    <source>
        <dbReference type="ARBA" id="ARBA00009861"/>
    </source>
</evidence>
<dbReference type="PANTHER" id="PTHR31642:SF316">
    <property type="entry name" value="PROTEIN ECERIFERUM 26-LIKE"/>
    <property type="match status" value="1"/>
</dbReference>
<dbReference type="InterPro" id="IPR023213">
    <property type="entry name" value="CAT-like_dom_sf"/>
</dbReference>
<organism evidence="2 3">
    <name type="scientific">Dillenia turbinata</name>
    <dbReference type="NCBI Taxonomy" id="194707"/>
    <lineage>
        <taxon>Eukaryota</taxon>
        <taxon>Viridiplantae</taxon>
        <taxon>Streptophyta</taxon>
        <taxon>Embryophyta</taxon>
        <taxon>Tracheophyta</taxon>
        <taxon>Spermatophyta</taxon>
        <taxon>Magnoliopsida</taxon>
        <taxon>eudicotyledons</taxon>
        <taxon>Gunneridae</taxon>
        <taxon>Pentapetalae</taxon>
        <taxon>Dilleniales</taxon>
        <taxon>Dilleniaceae</taxon>
        <taxon>Dillenia</taxon>
    </lineage>
</organism>
<dbReference type="GO" id="GO:0016747">
    <property type="term" value="F:acyltransferase activity, transferring groups other than amino-acyl groups"/>
    <property type="evidence" value="ECO:0007669"/>
    <property type="project" value="TreeGrafter"/>
</dbReference>
<evidence type="ECO:0000313" key="2">
    <source>
        <dbReference type="EMBL" id="KAK6911414.1"/>
    </source>
</evidence>
<protein>
    <submittedName>
        <fullName evidence="2">Uncharacterized protein</fullName>
    </submittedName>
</protein>
<gene>
    <name evidence="2" type="ORF">RJ641_023507</name>
</gene>
<dbReference type="Pfam" id="PF02458">
    <property type="entry name" value="Transferase"/>
    <property type="match status" value="1"/>
</dbReference>
<sequence length="231" mass="26233">MYTVTFRFYRYMIKNCLSEVQDKCPNATPFDLLAALFWSRIALLKSKSYDDKCAPSICTDFRKLMQAPLPYGCFGNALHFSLLSTNAEDLEGGDLGHVVGLLHSHVEGIEEEEFWSVIDWLDSQKEGKKLAPPFRMYGPELTCVRMEHMNAPKESASQPLMYAVMFEKDERPVHVSYHVGNVEEGLIKVMPSPEEGLGRTVMVILPEEQTAKLCEDHDILRLKPTMLLSGR</sequence>
<keyword evidence="3" id="KW-1185">Reference proteome</keyword>
<dbReference type="AlphaFoldDB" id="A0AAN8YQG4"/>
<evidence type="ECO:0000313" key="3">
    <source>
        <dbReference type="Proteomes" id="UP001370490"/>
    </source>
</evidence>
<dbReference type="Proteomes" id="UP001370490">
    <property type="component" value="Unassembled WGS sequence"/>
</dbReference>
<comment type="similarity">
    <text evidence="1">Belongs to the plant acyltransferase family.</text>
</comment>
<dbReference type="EMBL" id="JBAMMX010000028">
    <property type="protein sequence ID" value="KAK6911414.1"/>
    <property type="molecule type" value="Genomic_DNA"/>
</dbReference>